<evidence type="ECO:0000313" key="18">
    <source>
        <dbReference type="Proteomes" id="UP001321749"/>
    </source>
</evidence>
<evidence type="ECO:0000256" key="6">
    <source>
        <dbReference type="ARBA" id="ARBA00022692"/>
    </source>
</evidence>
<dbReference type="InterPro" id="IPR035437">
    <property type="entry name" value="SNase_OB-fold_sf"/>
</dbReference>
<keyword evidence="11" id="KW-0106">Calcium</keyword>
<dbReference type="Proteomes" id="UP001321749">
    <property type="component" value="Unassembled WGS sequence"/>
</dbReference>
<gene>
    <name evidence="17" type="ORF">QBC42DRAFT_233667</name>
</gene>
<comment type="similarity">
    <text evidence="3">Belongs to the LCL3 family.</text>
</comment>
<keyword evidence="9 17" id="KW-0255">Endonuclease</keyword>
<evidence type="ECO:0000256" key="7">
    <source>
        <dbReference type="ARBA" id="ARBA00022722"/>
    </source>
</evidence>
<evidence type="ECO:0000256" key="8">
    <source>
        <dbReference type="ARBA" id="ARBA00022723"/>
    </source>
</evidence>
<dbReference type="PROSITE" id="PS50830">
    <property type="entry name" value="TNASE_3"/>
    <property type="match status" value="1"/>
</dbReference>
<evidence type="ECO:0000256" key="12">
    <source>
        <dbReference type="ARBA" id="ARBA00022989"/>
    </source>
</evidence>
<accession>A0AAV9HEX1</accession>
<dbReference type="GO" id="GO:0005739">
    <property type="term" value="C:mitochondrion"/>
    <property type="evidence" value="ECO:0007669"/>
    <property type="project" value="UniProtKB-SubCell"/>
</dbReference>
<reference evidence="17" key="2">
    <citation type="submission" date="2023-06" db="EMBL/GenBank/DDBJ databases">
        <authorList>
            <consortium name="Lawrence Berkeley National Laboratory"/>
            <person name="Mondo S.J."/>
            <person name="Hensen N."/>
            <person name="Bonometti L."/>
            <person name="Westerberg I."/>
            <person name="Brannstrom I.O."/>
            <person name="Guillou S."/>
            <person name="Cros-Aarteil S."/>
            <person name="Calhoun S."/>
            <person name="Haridas S."/>
            <person name="Kuo A."/>
            <person name="Pangilinan J."/>
            <person name="Riley R."/>
            <person name="Labutti K."/>
            <person name="Andreopoulos B."/>
            <person name="Lipzen A."/>
            <person name="Chen C."/>
            <person name="Yanf M."/>
            <person name="Daum C."/>
            <person name="Ng V."/>
            <person name="Clum A."/>
            <person name="Steindorff A."/>
            <person name="Ohm R."/>
            <person name="Martin F."/>
            <person name="Silar P."/>
            <person name="Natvig D."/>
            <person name="Lalanne C."/>
            <person name="Gautier V."/>
            <person name="Ament-Velasquez S.L."/>
            <person name="Kruys A."/>
            <person name="Hutchinson M.I."/>
            <person name="Powell A.J."/>
            <person name="Barry K."/>
            <person name="Miller A.N."/>
            <person name="Grigoriev I.V."/>
            <person name="Debuchy R."/>
            <person name="Gladieux P."/>
            <person name="Thoren M.H."/>
            <person name="Johannesson H."/>
        </authorList>
    </citation>
    <scope>NUCLEOTIDE SEQUENCE</scope>
    <source>
        <strain evidence="17">PSN324</strain>
    </source>
</reference>
<organism evidence="17 18">
    <name type="scientific">Cladorrhinum samala</name>
    <dbReference type="NCBI Taxonomy" id="585594"/>
    <lineage>
        <taxon>Eukaryota</taxon>
        <taxon>Fungi</taxon>
        <taxon>Dikarya</taxon>
        <taxon>Ascomycota</taxon>
        <taxon>Pezizomycotina</taxon>
        <taxon>Sordariomycetes</taxon>
        <taxon>Sordariomycetidae</taxon>
        <taxon>Sordariales</taxon>
        <taxon>Podosporaceae</taxon>
        <taxon>Cladorrhinum</taxon>
    </lineage>
</organism>
<keyword evidence="10" id="KW-0378">Hydrolase</keyword>
<evidence type="ECO:0000256" key="14">
    <source>
        <dbReference type="ARBA" id="ARBA00023136"/>
    </source>
</evidence>
<feature type="domain" description="TNase-like" evidence="16">
    <location>
        <begin position="91"/>
        <end position="254"/>
    </location>
</feature>
<dbReference type="Gene3D" id="2.40.50.90">
    <property type="match status" value="1"/>
</dbReference>
<keyword evidence="8" id="KW-0479">Metal-binding</keyword>
<feature type="region of interest" description="Disordered" evidence="15">
    <location>
        <begin position="304"/>
        <end position="329"/>
    </location>
</feature>
<evidence type="ECO:0000256" key="3">
    <source>
        <dbReference type="ARBA" id="ARBA00005435"/>
    </source>
</evidence>
<name>A0AAV9HEX1_9PEZI</name>
<dbReference type="Pfam" id="PF00565">
    <property type="entry name" value="SNase"/>
    <property type="match status" value="1"/>
</dbReference>
<evidence type="ECO:0000256" key="1">
    <source>
        <dbReference type="ARBA" id="ARBA00004167"/>
    </source>
</evidence>
<dbReference type="SUPFAM" id="SSF50199">
    <property type="entry name" value="Staphylococcal nuclease"/>
    <property type="match status" value="1"/>
</dbReference>
<comment type="caution">
    <text evidence="17">The sequence shown here is derived from an EMBL/GenBank/DDBJ whole genome shotgun (WGS) entry which is preliminary data.</text>
</comment>
<evidence type="ECO:0000256" key="15">
    <source>
        <dbReference type="SAM" id="MobiDB-lite"/>
    </source>
</evidence>
<dbReference type="GO" id="GO:0016020">
    <property type="term" value="C:membrane"/>
    <property type="evidence" value="ECO:0007669"/>
    <property type="project" value="UniProtKB-SubCell"/>
</dbReference>
<feature type="compositionally biased region" description="Basic and acidic residues" evidence="15">
    <location>
        <begin position="319"/>
        <end position="329"/>
    </location>
</feature>
<dbReference type="PANTHER" id="PTHR12302">
    <property type="entry name" value="EBNA2 BINDING PROTEIN P100"/>
    <property type="match status" value="1"/>
</dbReference>
<keyword evidence="7" id="KW-0540">Nuclease</keyword>
<feature type="region of interest" description="Disordered" evidence="15">
    <location>
        <begin position="1"/>
        <end position="34"/>
    </location>
</feature>
<reference evidence="17" key="1">
    <citation type="journal article" date="2023" name="Mol. Phylogenet. Evol.">
        <title>Genome-scale phylogeny and comparative genomics of the fungal order Sordariales.</title>
        <authorList>
            <person name="Hensen N."/>
            <person name="Bonometti L."/>
            <person name="Westerberg I."/>
            <person name="Brannstrom I.O."/>
            <person name="Guillou S."/>
            <person name="Cros-Aarteil S."/>
            <person name="Calhoun S."/>
            <person name="Haridas S."/>
            <person name="Kuo A."/>
            <person name="Mondo S."/>
            <person name="Pangilinan J."/>
            <person name="Riley R."/>
            <person name="LaButti K."/>
            <person name="Andreopoulos B."/>
            <person name="Lipzen A."/>
            <person name="Chen C."/>
            <person name="Yan M."/>
            <person name="Daum C."/>
            <person name="Ng V."/>
            <person name="Clum A."/>
            <person name="Steindorff A."/>
            <person name="Ohm R.A."/>
            <person name="Martin F."/>
            <person name="Silar P."/>
            <person name="Natvig D.O."/>
            <person name="Lalanne C."/>
            <person name="Gautier V."/>
            <person name="Ament-Velasquez S.L."/>
            <person name="Kruys A."/>
            <person name="Hutchinson M.I."/>
            <person name="Powell A.J."/>
            <person name="Barry K."/>
            <person name="Miller A.N."/>
            <person name="Grigoriev I.V."/>
            <person name="Debuchy R."/>
            <person name="Gladieux P."/>
            <person name="Hiltunen Thoren M."/>
            <person name="Johannesson H."/>
        </authorList>
    </citation>
    <scope>NUCLEOTIDE SEQUENCE</scope>
    <source>
        <strain evidence="17">PSN324</strain>
    </source>
</reference>
<comment type="subcellular location">
    <subcellularLocation>
        <location evidence="1">Membrane</location>
        <topology evidence="1">Single-pass membrane protein</topology>
    </subcellularLocation>
    <subcellularLocation>
        <location evidence="2">Mitochondrion</location>
    </subcellularLocation>
</comment>
<feature type="compositionally biased region" description="Low complexity" evidence="15">
    <location>
        <begin position="304"/>
        <end position="318"/>
    </location>
</feature>
<keyword evidence="12" id="KW-1133">Transmembrane helix</keyword>
<protein>
    <recommendedName>
        <fullName evidence="4">Probable endonuclease LCL3</fullName>
    </recommendedName>
    <alternativeName>
        <fullName evidence="5">Probable endonuclease lcl3</fullName>
    </alternativeName>
</protein>
<evidence type="ECO:0000256" key="2">
    <source>
        <dbReference type="ARBA" id="ARBA00004173"/>
    </source>
</evidence>
<keyword evidence="18" id="KW-1185">Reference proteome</keyword>
<dbReference type="InterPro" id="IPR016071">
    <property type="entry name" value="Staphylococal_nuclease_OB-fold"/>
</dbReference>
<evidence type="ECO:0000259" key="16">
    <source>
        <dbReference type="PROSITE" id="PS50830"/>
    </source>
</evidence>
<dbReference type="AlphaFoldDB" id="A0AAV9HEX1"/>
<keyword evidence="13" id="KW-0496">Mitochondrion</keyword>
<sequence>MPWGLGSSPSAPTGSSNDDDKKTAGNRIKTATQDGARSLKDGVVGHFSKAGNWISPAVAVGSTLGLWVLWQRYLRRIPGTAHIPPEYLHRRSLFGKVTSVGDGDGFHFYHTPGGRLAGWGWLRGVPKTRKELKGNTIPIRIAGVDAPEGAHFGKQAQPGATEALEFLDNYLLNRRVRVYPYRRDQYDRIVASAHVRKPPFFFPRKDVGLEMLKRGMAITYEAKFGAEFGGPKQEAKYRAAEVVARRKGKGMWALEKPAGGFLFFKSHKPPPEPLETPMAYKKRMKALDEQQKVLDANAVKKGVEAAGKGGDAARAANGADRKPGVEKKK</sequence>
<dbReference type="PANTHER" id="PTHR12302:SF3">
    <property type="entry name" value="SERINE_THREONINE-PROTEIN KINASE 31"/>
    <property type="match status" value="1"/>
</dbReference>
<evidence type="ECO:0000256" key="5">
    <source>
        <dbReference type="ARBA" id="ARBA00014651"/>
    </source>
</evidence>
<dbReference type="FunFam" id="2.40.50.90:FF:000029">
    <property type="entry name" value="Probable endonuclease lcl3"/>
    <property type="match status" value="1"/>
</dbReference>
<dbReference type="GO" id="GO:0016787">
    <property type="term" value="F:hydrolase activity"/>
    <property type="evidence" value="ECO:0007669"/>
    <property type="project" value="UniProtKB-KW"/>
</dbReference>
<evidence type="ECO:0000256" key="10">
    <source>
        <dbReference type="ARBA" id="ARBA00022801"/>
    </source>
</evidence>
<dbReference type="SMART" id="SM00318">
    <property type="entry name" value="SNc"/>
    <property type="match status" value="1"/>
</dbReference>
<keyword evidence="14" id="KW-0472">Membrane</keyword>
<evidence type="ECO:0000256" key="11">
    <source>
        <dbReference type="ARBA" id="ARBA00022837"/>
    </source>
</evidence>
<feature type="compositionally biased region" description="Polar residues" evidence="15">
    <location>
        <begin position="7"/>
        <end position="16"/>
    </location>
</feature>
<keyword evidence="6" id="KW-0812">Transmembrane</keyword>
<dbReference type="GO" id="GO:0004519">
    <property type="term" value="F:endonuclease activity"/>
    <property type="evidence" value="ECO:0007669"/>
    <property type="project" value="UniProtKB-KW"/>
</dbReference>
<evidence type="ECO:0000256" key="13">
    <source>
        <dbReference type="ARBA" id="ARBA00023128"/>
    </source>
</evidence>
<proteinExistence type="inferred from homology"/>
<dbReference type="EMBL" id="MU865063">
    <property type="protein sequence ID" value="KAK4458595.1"/>
    <property type="molecule type" value="Genomic_DNA"/>
</dbReference>
<dbReference type="GO" id="GO:0046872">
    <property type="term" value="F:metal ion binding"/>
    <property type="evidence" value="ECO:0007669"/>
    <property type="project" value="UniProtKB-KW"/>
</dbReference>
<evidence type="ECO:0000313" key="17">
    <source>
        <dbReference type="EMBL" id="KAK4458595.1"/>
    </source>
</evidence>
<evidence type="ECO:0000256" key="9">
    <source>
        <dbReference type="ARBA" id="ARBA00022759"/>
    </source>
</evidence>
<evidence type="ECO:0000256" key="4">
    <source>
        <dbReference type="ARBA" id="ARBA00013404"/>
    </source>
</evidence>